<keyword evidence="2" id="KW-0813">Transport</keyword>
<keyword evidence="9" id="KW-1071">Ligand-gated ion channel</keyword>
<evidence type="ECO:0000256" key="11">
    <source>
        <dbReference type="SAM" id="Phobius"/>
    </source>
</evidence>
<feature type="transmembrane region" description="Helical" evidence="11">
    <location>
        <begin position="329"/>
        <end position="350"/>
    </location>
</feature>
<dbReference type="Gene3D" id="3.40.190.10">
    <property type="entry name" value="Periplasmic binding protein-like II"/>
    <property type="match status" value="2"/>
</dbReference>
<evidence type="ECO:0000256" key="10">
    <source>
        <dbReference type="ARBA" id="ARBA00023303"/>
    </source>
</evidence>
<dbReference type="InParanoid" id="A0A7J7D4P8"/>
<comment type="caution">
    <text evidence="14">The sequence shown here is derived from an EMBL/GenBank/DDBJ whole genome shotgun (WGS) entry which is preliminary data.</text>
</comment>
<organism evidence="14 15">
    <name type="scientific">Tripterygium wilfordii</name>
    <name type="common">Thunder God vine</name>
    <dbReference type="NCBI Taxonomy" id="458696"/>
    <lineage>
        <taxon>Eukaryota</taxon>
        <taxon>Viridiplantae</taxon>
        <taxon>Streptophyta</taxon>
        <taxon>Embryophyta</taxon>
        <taxon>Tracheophyta</taxon>
        <taxon>Spermatophyta</taxon>
        <taxon>Magnoliopsida</taxon>
        <taxon>eudicotyledons</taxon>
        <taxon>Gunneridae</taxon>
        <taxon>Pentapetalae</taxon>
        <taxon>rosids</taxon>
        <taxon>fabids</taxon>
        <taxon>Celastrales</taxon>
        <taxon>Celastraceae</taxon>
        <taxon>Tripterygium</taxon>
    </lineage>
</organism>
<name>A0A7J7D4P8_TRIWF</name>
<comment type="subcellular location">
    <subcellularLocation>
        <location evidence="1">Membrane</location>
        <topology evidence="1">Multi-pass membrane protein</topology>
    </subcellularLocation>
</comment>
<evidence type="ECO:0000256" key="9">
    <source>
        <dbReference type="ARBA" id="ARBA00023286"/>
    </source>
</evidence>
<evidence type="ECO:0000256" key="2">
    <source>
        <dbReference type="ARBA" id="ARBA00022448"/>
    </source>
</evidence>
<reference evidence="14 15" key="1">
    <citation type="journal article" date="2020" name="Nat. Commun.">
        <title>Genome of Tripterygium wilfordii and identification of cytochrome P450 involved in triptolide biosynthesis.</title>
        <authorList>
            <person name="Tu L."/>
            <person name="Su P."/>
            <person name="Zhang Z."/>
            <person name="Gao L."/>
            <person name="Wang J."/>
            <person name="Hu T."/>
            <person name="Zhou J."/>
            <person name="Zhang Y."/>
            <person name="Zhao Y."/>
            <person name="Liu Y."/>
            <person name="Song Y."/>
            <person name="Tong Y."/>
            <person name="Lu Y."/>
            <person name="Yang J."/>
            <person name="Xu C."/>
            <person name="Jia M."/>
            <person name="Peters R.J."/>
            <person name="Huang L."/>
            <person name="Gao W."/>
        </authorList>
    </citation>
    <scope>NUCLEOTIDE SEQUENCE [LARGE SCALE GENOMIC DNA]</scope>
    <source>
        <strain evidence="15">cv. XIE 37</strain>
        <tissue evidence="14">Leaf</tissue>
    </source>
</reference>
<evidence type="ECO:0000313" key="14">
    <source>
        <dbReference type="EMBL" id="KAF5741327.1"/>
    </source>
</evidence>
<dbReference type="InterPro" id="IPR001320">
    <property type="entry name" value="Iontro_rcpt_C"/>
</dbReference>
<dbReference type="PANTHER" id="PTHR18966">
    <property type="entry name" value="IONOTROPIC GLUTAMATE RECEPTOR"/>
    <property type="match status" value="1"/>
</dbReference>
<dbReference type="EMBL" id="JAAARO010000010">
    <property type="protein sequence ID" value="KAF5741327.1"/>
    <property type="molecule type" value="Genomic_DNA"/>
</dbReference>
<proteinExistence type="predicted"/>
<sequence length="393" mass="44188">MEINRKKQSFHSLLTAISILLHFCAEANKAQDGYLGEEFHVAVILDMGSLEWEIVHSCMSMAIYDFYNLHNDYATRVVLHARDTKGEPLRALHAGFYPFKSSWVFLTQGRWLLVCYYALWRKIIHTNDSNLGAMAPGASGVWAYDVCWSLAHAAERVRYKAPVRRNPENNLNLWDSDNITTARLGPLLLKEILESGVQGLSGVISNLNFEDYRLRPYTLDGYAEALSRGSKNGGVSAIIDEMPYLKIFLSKYAGDGYSIAGHVASTNGFGFVFPKGSPLVPEISRQIMALREEGKLRRMESAWFPNQSPLLNDGSVTSNNLNALNLDNFGGLFIITGSTSCLAVLLFFIFKLHKQWQVLRNYDLHYLVQKGYEVVNTCVKGRIRSSAQERGVI</sequence>
<dbReference type="GO" id="GO:0015276">
    <property type="term" value="F:ligand-gated monoatomic ion channel activity"/>
    <property type="evidence" value="ECO:0007669"/>
    <property type="project" value="InterPro"/>
</dbReference>
<gene>
    <name evidence="14" type="ORF">HS088_TW10G00323</name>
</gene>
<evidence type="ECO:0000313" key="15">
    <source>
        <dbReference type="Proteomes" id="UP000593562"/>
    </source>
</evidence>
<evidence type="ECO:0000256" key="4">
    <source>
        <dbReference type="ARBA" id="ARBA00022989"/>
    </source>
</evidence>
<dbReference type="AlphaFoldDB" id="A0A7J7D4P8"/>
<feature type="signal peptide" evidence="12">
    <location>
        <begin position="1"/>
        <end position="29"/>
    </location>
</feature>
<evidence type="ECO:0000256" key="5">
    <source>
        <dbReference type="ARBA" id="ARBA00023065"/>
    </source>
</evidence>
<dbReference type="Proteomes" id="UP000593562">
    <property type="component" value="Unassembled WGS sequence"/>
</dbReference>
<feature type="domain" description="Ionotropic glutamate receptor C-terminal" evidence="13">
    <location>
        <begin position="143"/>
        <end position="306"/>
    </location>
</feature>
<dbReference type="InterPro" id="IPR015683">
    <property type="entry name" value="Ionotropic_Glu_rcpt"/>
</dbReference>
<keyword evidence="8" id="KW-0325">Glycoprotein</keyword>
<evidence type="ECO:0000256" key="12">
    <source>
        <dbReference type="SAM" id="SignalP"/>
    </source>
</evidence>
<keyword evidence="15" id="KW-1185">Reference proteome</keyword>
<protein>
    <submittedName>
        <fullName evidence="14">Glutamate receptor 1.3-like</fullName>
    </submittedName>
</protein>
<keyword evidence="12" id="KW-0732">Signal</keyword>
<feature type="chain" id="PRO_5029569389" evidence="12">
    <location>
        <begin position="30"/>
        <end position="393"/>
    </location>
</feature>
<dbReference type="SUPFAM" id="SSF53850">
    <property type="entry name" value="Periplasmic binding protein-like II"/>
    <property type="match status" value="1"/>
</dbReference>
<keyword evidence="7 14" id="KW-0675">Receptor</keyword>
<keyword evidence="3 11" id="KW-0812">Transmembrane</keyword>
<keyword evidence="10" id="KW-0407">Ion channel</keyword>
<keyword evidence="6 11" id="KW-0472">Membrane</keyword>
<evidence type="ECO:0000256" key="7">
    <source>
        <dbReference type="ARBA" id="ARBA00023170"/>
    </source>
</evidence>
<keyword evidence="5" id="KW-0406">Ion transport</keyword>
<evidence type="ECO:0000256" key="1">
    <source>
        <dbReference type="ARBA" id="ARBA00004141"/>
    </source>
</evidence>
<evidence type="ECO:0000259" key="13">
    <source>
        <dbReference type="SMART" id="SM00079"/>
    </source>
</evidence>
<evidence type="ECO:0000256" key="8">
    <source>
        <dbReference type="ARBA" id="ARBA00023180"/>
    </source>
</evidence>
<evidence type="ECO:0000256" key="3">
    <source>
        <dbReference type="ARBA" id="ARBA00022692"/>
    </source>
</evidence>
<keyword evidence="4 11" id="KW-1133">Transmembrane helix</keyword>
<evidence type="ECO:0000256" key="6">
    <source>
        <dbReference type="ARBA" id="ARBA00023136"/>
    </source>
</evidence>
<accession>A0A7J7D4P8</accession>
<dbReference type="SMART" id="SM00079">
    <property type="entry name" value="PBPe"/>
    <property type="match status" value="1"/>
</dbReference>
<dbReference type="GO" id="GO:0016020">
    <property type="term" value="C:membrane"/>
    <property type="evidence" value="ECO:0007669"/>
    <property type="project" value="UniProtKB-SubCell"/>
</dbReference>